<dbReference type="InterPro" id="IPR002716">
    <property type="entry name" value="PIN_dom"/>
</dbReference>
<accession>A0A0F3IGH3</accession>
<dbReference type="RefSeq" id="WP_045780106.1">
    <property type="nucleotide sequence ID" value="NZ_LAJX01000198.1"/>
</dbReference>
<dbReference type="EMBL" id="LAJX01000198">
    <property type="protein sequence ID" value="KJV05623.1"/>
    <property type="molecule type" value="Genomic_DNA"/>
</dbReference>
<evidence type="ECO:0000256" key="1">
    <source>
        <dbReference type="ARBA" id="ARBA00001946"/>
    </source>
</evidence>
<evidence type="ECO:0000256" key="3">
    <source>
        <dbReference type="ARBA" id="ARBA00022722"/>
    </source>
</evidence>
<dbReference type="GO" id="GO:0004518">
    <property type="term" value="F:nuclease activity"/>
    <property type="evidence" value="ECO:0007669"/>
    <property type="project" value="UniProtKB-KW"/>
</dbReference>
<evidence type="ECO:0000256" key="6">
    <source>
        <dbReference type="ARBA" id="ARBA00022842"/>
    </source>
</evidence>
<comment type="similarity">
    <text evidence="7">Belongs to the PINc/VapC protein family.</text>
</comment>
<reference evidence="10" key="1">
    <citation type="submission" date="2015-03" db="EMBL/GenBank/DDBJ databases">
        <title>Draft genome sequence of a novel methanotroph (Sn10-6) isolated from flooded ricefield rhizosphere in India.</title>
        <authorList>
            <person name="Pandit P.S."/>
            <person name="Pore S.D."/>
            <person name="Arora P."/>
            <person name="Kapse N.G."/>
            <person name="Dhakephalkar P.K."/>
            <person name="Rahalkar M.C."/>
        </authorList>
    </citation>
    <scope>NUCLEOTIDE SEQUENCE [LARGE SCALE GENOMIC DNA]</scope>
    <source>
        <strain evidence="10">Sn10-6</strain>
    </source>
</reference>
<dbReference type="Pfam" id="PF01850">
    <property type="entry name" value="PIN"/>
    <property type="match status" value="1"/>
</dbReference>
<keyword evidence="4" id="KW-0479">Metal-binding</keyword>
<feature type="domain" description="PIN" evidence="8">
    <location>
        <begin position="5"/>
        <end position="116"/>
    </location>
</feature>
<reference evidence="9 10" key="2">
    <citation type="journal article" date="2016" name="Microb. Ecol.">
        <title>Genome Characteristics of a Novel Type I Methanotroph (Sn10-6) Isolated from a Flooded Indian Rice Field.</title>
        <authorList>
            <person name="Rahalkar M.C."/>
            <person name="Pandit P.S."/>
            <person name="Dhakephalkar P.K."/>
            <person name="Pore S."/>
            <person name="Arora P."/>
            <person name="Kapse N."/>
        </authorList>
    </citation>
    <scope>NUCLEOTIDE SEQUENCE [LARGE SCALE GENOMIC DNA]</scope>
    <source>
        <strain evidence="9 10">Sn10-6</strain>
    </source>
</reference>
<evidence type="ECO:0000256" key="4">
    <source>
        <dbReference type="ARBA" id="ARBA00022723"/>
    </source>
</evidence>
<dbReference type="GO" id="GO:0016787">
    <property type="term" value="F:hydrolase activity"/>
    <property type="evidence" value="ECO:0007669"/>
    <property type="project" value="UniProtKB-KW"/>
</dbReference>
<dbReference type="Gene3D" id="3.40.50.1010">
    <property type="entry name" value="5'-nuclease"/>
    <property type="match status" value="1"/>
</dbReference>
<proteinExistence type="inferred from homology"/>
<keyword evidence="5" id="KW-0378">Hydrolase</keyword>
<dbReference type="PANTHER" id="PTHR33653">
    <property type="entry name" value="RIBONUCLEASE VAPC2"/>
    <property type="match status" value="1"/>
</dbReference>
<dbReference type="CDD" id="cd18741">
    <property type="entry name" value="PIN_VapC4-5_FitB-like"/>
    <property type="match status" value="1"/>
</dbReference>
<dbReference type="InterPro" id="IPR050556">
    <property type="entry name" value="Type_II_TA_system_RNase"/>
</dbReference>
<gene>
    <name evidence="9" type="ORF">VZ94_16810</name>
</gene>
<keyword evidence="10" id="KW-1185">Reference proteome</keyword>
<dbReference type="SUPFAM" id="SSF88723">
    <property type="entry name" value="PIN domain-like"/>
    <property type="match status" value="1"/>
</dbReference>
<evidence type="ECO:0000256" key="7">
    <source>
        <dbReference type="ARBA" id="ARBA00038093"/>
    </source>
</evidence>
<dbReference type="GO" id="GO:0046872">
    <property type="term" value="F:metal ion binding"/>
    <property type="evidence" value="ECO:0007669"/>
    <property type="project" value="UniProtKB-KW"/>
</dbReference>
<evidence type="ECO:0000313" key="9">
    <source>
        <dbReference type="EMBL" id="KJV05623.1"/>
    </source>
</evidence>
<protein>
    <recommendedName>
        <fullName evidence="8">PIN domain-containing protein</fullName>
    </recommendedName>
</protein>
<dbReference type="InterPro" id="IPR029060">
    <property type="entry name" value="PIN-like_dom_sf"/>
</dbReference>
<evidence type="ECO:0000256" key="2">
    <source>
        <dbReference type="ARBA" id="ARBA00022649"/>
    </source>
</evidence>
<name>A0A0F3IGH3_9GAMM</name>
<evidence type="ECO:0000259" key="8">
    <source>
        <dbReference type="Pfam" id="PF01850"/>
    </source>
</evidence>
<keyword evidence="6" id="KW-0460">Magnesium</keyword>
<dbReference type="OrthoDB" id="459334at2"/>
<evidence type="ECO:0000313" key="10">
    <source>
        <dbReference type="Proteomes" id="UP000033684"/>
    </source>
</evidence>
<keyword evidence="3" id="KW-0540">Nuclease</keyword>
<comment type="caution">
    <text evidence="9">The sequence shown here is derived from an EMBL/GenBank/DDBJ whole genome shotgun (WGS) entry which is preliminary data.</text>
</comment>
<evidence type="ECO:0000256" key="5">
    <source>
        <dbReference type="ARBA" id="ARBA00022801"/>
    </source>
</evidence>
<sequence length="126" mass="14426">MNNRVLCDTCILIDFANGRSRQLADLHSQNIQLFINPVIELELLQGARNKTEMQKLEKILSMFHHLEMPSEVFSVARQLIKQYSLSHGLRLADALIAATALVYGLELLTVNKKDFRFVPKLVLYTK</sequence>
<dbReference type="PANTHER" id="PTHR33653:SF1">
    <property type="entry name" value="RIBONUCLEASE VAPC2"/>
    <property type="match status" value="1"/>
</dbReference>
<organism evidence="9 10">
    <name type="scientific">Methylocucumis oryzae</name>
    <dbReference type="NCBI Taxonomy" id="1632867"/>
    <lineage>
        <taxon>Bacteria</taxon>
        <taxon>Pseudomonadati</taxon>
        <taxon>Pseudomonadota</taxon>
        <taxon>Gammaproteobacteria</taxon>
        <taxon>Methylococcales</taxon>
        <taxon>Methylococcaceae</taxon>
        <taxon>Methylocucumis</taxon>
    </lineage>
</organism>
<keyword evidence="2" id="KW-1277">Toxin-antitoxin system</keyword>
<dbReference type="Proteomes" id="UP000033684">
    <property type="component" value="Unassembled WGS sequence"/>
</dbReference>
<dbReference type="AlphaFoldDB" id="A0A0F3IGH3"/>
<comment type="cofactor">
    <cofactor evidence="1">
        <name>Mg(2+)</name>
        <dbReference type="ChEBI" id="CHEBI:18420"/>
    </cofactor>
</comment>